<dbReference type="Pfam" id="PF00515">
    <property type="entry name" value="TPR_1"/>
    <property type="match status" value="1"/>
</dbReference>
<keyword evidence="1" id="KW-0802">TPR repeat</keyword>
<dbReference type="SUPFAM" id="SSF48452">
    <property type="entry name" value="TPR-like"/>
    <property type="match status" value="1"/>
</dbReference>
<dbReference type="GO" id="GO:0097363">
    <property type="term" value="F:protein O-acetylglucosaminyltransferase activity"/>
    <property type="evidence" value="ECO:0007669"/>
    <property type="project" value="TreeGrafter"/>
</dbReference>
<evidence type="ECO:0000313" key="3">
    <source>
        <dbReference type="EMBL" id="TMI80275.1"/>
    </source>
</evidence>
<accession>A0A537J9T9</accession>
<protein>
    <submittedName>
        <fullName evidence="3">Tetratricopeptide repeat protein</fullName>
    </submittedName>
</protein>
<gene>
    <name evidence="3" type="ORF">E6H04_08940</name>
</gene>
<evidence type="ECO:0000313" key="4">
    <source>
        <dbReference type="Proteomes" id="UP000320048"/>
    </source>
</evidence>
<dbReference type="EMBL" id="VBAO01000230">
    <property type="protein sequence ID" value="TMI80275.1"/>
    <property type="molecule type" value="Genomic_DNA"/>
</dbReference>
<dbReference type="Pfam" id="PF13181">
    <property type="entry name" value="TPR_8"/>
    <property type="match status" value="1"/>
</dbReference>
<feature type="signal peptide" evidence="2">
    <location>
        <begin position="1"/>
        <end position="23"/>
    </location>
</feature>
<keyword evidence="2" id="KW-0732">Signal</keyword>
<feature type="repeat" description="TPR" evidence="1">
    <location>
        <begin position="53"/>
        <end position="86"/>
    </location>
</feature>
<sequence length="173" mass="18650">MRQLRYALASGIVVASLATLGLAALGHDSGGMGGGTGGGGGGGSDGQSQISPARVYFNQGAEFSKKKSWYLAIQAYEQAVRLDPKFAEAWNNLGSCYRKIKDYGKSFDAYKHALDLKPEYPNAHEYLGRTYLATGNKDAAMREYEVLKRLDAKMADELLKAIQANDADLGDSD</sequence>
<reference evidence="3 4" key="1">
    <citation type="journal article" date="2019" name="Nat. Microbiol.">
        <title>Mediterranean grassland soil C-N compound turnover is dependent on rainfall and depth, and is mediated by genomically divergent microorganisms.</title>
        <authorList>
            <person name="Diamond S."/>
            <person name="Andeer P.F."/>
            <person name="Li Z."/>
            <person name="Crits-Christoph A."/>
            <person name="Burstein D."/>
            <person name="Anantharaman K."/>
            <person name="Lane K.R."/>
            <person name="Thomas B.C."/>
            <person name="Pan C."/>
            <person name="Northen T.R."/>
            <person name="Banfield J.F."/>
        </authorList>
    </citation>
    <scope>NUCLEOTIDE SEQUENCE [LARGE SCALE GENOMIC DNA]</scope>
    <source>
        <strain evidence="3">NP_7</strain>
    </source>
</reference>
<comment type="caution">
    <text evidence="3">The sequence shown here is derived from an EMBL/GenBank/DDBJ whole genome shotgun (WGS) entry which is preliminary data.</text>
</comment>
<feature type="chain" id="PRO_5022197430" evidence="2">
    <location>
        <begin position="24"/>
        <end position="173"/>
    </location>
</feature>
<organism evidence="3 4">
    <name type="scientific">Candidatus Segetimicrobium genomatis</name>
    <dbReference type="NCBI Taxonomy" id="2569760"/>
    <lineage>
        <taxon>Bacteria</taxon>
        <taxon>Bacillati</taxon>
        <taxon>Candidatus Sysuimicrobiota</taxon>
        <taxon>Candidatus Sysuimicrobiia</taxon>
        <taxon>Candidatus Sysuimicrobiales</taxon>
        <taxon>Candidatus Segetimicrobiaceae</taxon>
        <taxon>Candidatus Segetimicrobium</taxon>
    </lineage>
</organism>
<dbReference type="InterPro" id="IPR019734">
    <property type="entry name" value="TPR_rpt"/>
</dbReference>
<proteinExistence type="predicted"/>
<dbReference type="Gene3D" id="1.25.40.10">
    <property type="entry name" value="Tetratricopeptide repeat domain"/>
    <property type="match status" value="1"/>
</dbReference>
<dbReference type="GO" id="GO:0006493">
    <property type="term" value="P:protein O-linked glycosylation"/>
    <property type="evidence" value="ECO:0007669"/>
    <property type="project" value="InterPro"/>
</dbReference>
<dbReference type="AlphaFoldDB" id="A0A537J9T9"/>
<evidence type="ECO:0000256" key="2">
    <source>
        <dbReference type="SAM" id="SignalP"/>
    </source>
</evidence>
<evidence type="ECO:0000256" key="1">
    <source>
        <dbReference type="PROSITE-ProRule" id="PRU00339"/>
    </source>
</evidence>
<dbReference type="PROSITE" id="PS50293">
    <property type="entry name" value="TPR_REGION"/>
    <property type="match status" value="1"/>
</dbReference>
<dbReference type="PANTHER" id="PTHR44366">
    <property type="entry name" value="UDP-N-ACETYLGLUCOSAMINE--PEPTIDE N-ACETYLGLUCOSAMINYLTRANSFERASE 110 KDA SUBUNIT"/>
    <property type="match status" value="1"/>
</dbReference>
<feature type="repeat" description="TPR" evidence="1">
    <location>
        <begin position="87"/>
        <end position="120"/>
    </location>
</feature>
<dbReference type="PANTHER" id="PTHR44366:SF1">
    <property type="entry name" value="UDP-N-ACETYLGLUCOSAMINE--PEPTIDE N-ACETYLGLUCOSAMINYLTRANSFERASE 110 KDA SUBUNIT"/>
    <property type="match status" value="1"/>
</dbReference>
<dbReference type="InterPro" id="IPR037919">
    <property type="entry name" value="OGT"/>
</dbReference>
<dbReference type="SMART" id="SM00028">
    <property type="entry name" value="TPR"/>
    <property type="match status" value="3"/>
</dbReference>
<name>A0A537J9T9_9BACT</name>
<dbReference type="InterPro" id="IPR011990">
    <property type="entry name" value="TPR-like_helical_dom_sf"/>
</dbReference>
<dbReference type="PROSITE" id="PS50005">
    <property type="entry name" value="TPR"/>
    <property type="match status" value="2"/>
</dbReference>
<dbReference type="Proteomes" id="UP000320048">
    <property type="component" value="Unassembled WGS sequence"/>
</dbReference>